<dbReference type="Gene3D" id="1.20.5.170">
    <property type="match status" value="1"/>
</dbReference>
<evidence type="ECO:0000313" key="2">
    <source>
        <dbReference type="EMBL" id="GJU07390.1"/>
    </source>
</evidence>
<sequence length="379" mass="43383">MTSLHPHMLAICSEDEPMEFKAPKTSLKADKKVTQETQSSSAKDLNLSLLPTSTPVVAGMHKKGAKSIEKEIEYAEEEFNTFPDLSSSDDAKKEIKLEDLSKLMQNVDVDFMDLDSLEDDQPHIVQEHDEEKVTAEKIVLKSKSLPTELKELPSKFNDLSREIKELKKYVEKLEVEILGDLKEIPSKLEKFTSTVSSLTTQVAELKTLQWELPAKFLSIQGQVSSIQAKSPFLFSSPKIPPQPEGELIKKDKEGEHMHLTAHQIKEQKRLYETTKVEMAKKQEEVVKEELIDLLFFEVVTSYYIAELQSTKKFKLSVQYADHPARTMLNEPCLEIFFRLHQGPGIDDHVRTFSSFLLAEVDKRNLNPLKQMRAIEHMRQ</sequence>
<dbReference type="EMBL" id="BQNB010021534">
    <property type="protein sequence ID" value="GJU07390.1"/>
    <property type="molecule type" value="Genomic_DNA"/>
</dbReference>
<gene>
    <name evidence="2" type="ORF">Tco_1123820</name>
</gene>
<organism evidence="2 3">
    <name type="scientific">Tanacetum coccineum</name>
    <dbReference type="NCBI Taxonomy" id="301880"/>
    <lineage>
        <taxon>Eukaryota</taxon>
        <taxon>Viridiplantae</taxon>
        <taxon>Streptophyta</taxon>
        <taxon>Embryophyta</taxon>
        <taxon>Tracheophyta</taxon>
        <taxon>Spermatophyta</taxon>
        <taxon>Magnoliopsida</taxon>
        <taxon>eudicotyledons</taxon>
        <taxon>Gunneridae</taxon>
        <taxon>Pentapetalae</taxon>
        <taxon>asterids</taxon>
        <taxon>campanulids</taxon>
        <taxon>Asterales</taxon>
        <taxon>Asteraceae</taxon>
        <taxon>Asteroideae</taxon>
        <taxon>Anthemideae</taxon>
        <taxon>Anthemidinae</taxon>
        <taxon>Tanacetum</taxon>
    </lineage>
</organism>
<accession>A0ABQ5J5W8</accession>
<reference evidence="2" key="2">
    <citation type="submission" date="2022-01" db="EMBL/GenBank/DDBJ databases">
        <authorList>
            <person name="Yamashiro T."/>
            <person name="Shiraishi A."/>
            <person name="Satake H."/>
            <person name="Nakayama K."/>
        </authorList>
    </citation>
    <scope>NUCLEOTIDE SEQUENCE</scope>
</reference>
<evidence type="ECO:0000256" key="1">
    <source>
        <dbReference type="SAM" id="MobiDB-lite"/>
    </source>
</evidence>
<evidence type="ECO:0000313" key="3">
    <source>
        <dbReference type="Proteomes" id="UP001151760"/>
    </source>
</evidence>
<comment type="caution">
    <text evidence="2">The sequence shown here is derived from an EMBL/GenBank/DDBJ whole genome shotgun (WGS) entry which is preliminary data.</text>
</comment>
<feature type="region of interest" description="Disordered" evidence="1">
    <location>
        <begin position="22"/>
        <end position="47"/>
    </location>
</feature>
<name>A0ABQ5J5W8_9ASTR</name>
<keyword evidence="3" id="KW-1185">Reference proteome</keyword>
<feature type="compositionally biased region" description="Polar residues" evidence="1">
    <location>
        <begin position="35"/>
        <end position="47"/>
    </location>
</feature>
<proteinExistence type="predicted"/>
<feature type="compositionally biased region" description="Basic and acidic residues" evidence="1">
    <location>
        <begin position="22"/>
        <end position="34"/>
    </location>
</feature>
<dbReference type="Proteomes" id="UP001151760">
    <property type="component" value="Unassembled WGS sequence"/>
</dbReference>
<protein>
    <submittedName>
        <fullName evidence="2">Uncharacterized protein</fullName>
    </submittedName>
</protein>
<reference evidence="2" key="1">
    <citation type="journal article" date="2022" name="Int. J. Mol. Sci.">
        <title>Draft Genome of Tanacetum Coccineum: Genomic Comparison of Closely Related Tanacetum-Family Plants.</title>
        <authorList>
            <person name="Yamashiro T."/>
            <person name="Shiraishi A."/>
            <person name="Nakayama K."/>
            <person name="Satake H."/>
        </authorList>
    </citation>
    <scope>NUCLEOTIDE SEQUENCE</scope>
</reference>